<name>A0A3N5B4F6_9EURY</name>
<dbReference type="GO" id="GO:0008453">
    <property type="term" value="F:alanine-glyoxylate transaminase activity"/>
    <property type="evidence" value="ECO:0007669"/>
    <property type="project" value="TreeGrafter"/>
</dbReference>
<sequence>MKHLFTIGPVEMYPETLKIGGKQVPYFRNDEFSNIILSINKGLKKLLFNKNGEIILLTSSGTGAMEATIMNCFTKEDNLIIINGGSFGHRFTQICDVHGIPYESVNIIFGETLTREMIEDKLNNGKFTGLLVNLDETSNGQLYDIKMLSDVCKKNNLVFVVDAISAFLADEVNMDKYSIDAVILSSQKALSLAPGLSIVALSEKMLKRVEVIDSESIYFDFKDYLKNAERGQTPFTPAVRVIIELEDMIKRLEKKGIYNIIKHTNDIASYFRKRVNEIGLEYPSYPLSNAVTPIIFPKNNADLVYKRLIEDYGFVVNPSGGNFAKSMFRVSHVGNQSIEDCEELILAISEIIKKL</sequence>
<dbReference type="InterPro" id="IPR015424">
    <property type="entry name" value="PyrdxlP-dep_Trfase"/>
</dbReference>
<evidence type="ECO:0000256" key="3">
    <source>
        <dbReference type="ARBA" id="ARBA00022898"/>
    </source>
</evidence>
<gene>
    <name evidence="7" type="ORF">EDC42_1343</name>
</gene>
<dbReference type="GO" id="GO:0019265">
    <property type="term" value="P:glycine biosynthetic process, by transamination of glyoxylate"/>
    <property type="evidence" value="ECO:0007669"/>
    <property type="project" value="TreeGrafter"/>
</dbReference>
<dbReference type="EMBL" id="RKRG01000002">
    <property type="protein sequence ID" value="RPF51999.1"/>
    <property type="molecule type" value="Genomic_DNA"/>
</dbReference>
<keyword evidence="7" id="KW-0808">Transferase</keyword>
<dbReference type="PANTHER" id="PTHR21152:SF40">
    <property type="entry name" value="ALANINE--GLYOXYLATE AMINOTRANSFERASE"/>
    <property type="match status" value="1"/>
</dbReference>
<dbReference type="Gene3D" id="3.40.640.10">
    <property type="entry name" value="Type I PLP-dependent aspartate aminotransferase-like (Major domain)"/>
    <property type="match status" value="1"/>
</dbReference>
<keyword evidence="3" id="KW-0663">Pyridoxal phosphate</keyword>
<comment type="caution">
    <text evidence="7">The sequence shown here is derived from an EMBL/GenBank/DDBJ whole genome shotgun (WGS) entry which is preliminary data.</text>
</comment>
<evidence type="ECO:0000259" key="6">
    <source>
        <dbReference type="Pfam" id="PF00266"/>
    </source>
</evidence>
<dbReference type="InterPro" id="IPR020578">
    <property type="entry name" value="Aminotrans_V_PyrdxlP_BS"/>
</dbReference>
<dbReference type="Proteomes" id="UP000271783">
    <property type="component" value="Unassembled WGS sequence"/>
</dbReference>
<proteinExistence type="inferred from homology"/>
<dbReference type="InterPro" id="IPR024169">
    <property type="entry name" value="SP_NH2Trfase/AEP_transaminase"/>
</dbReference>
<dbReference type="InterPro" id="IPR000192">
    <property type="entry name" value="Aminotrans_V_dom"/>
</dbReference>
<dbReference type="AlphaFoldDB" id="A0A3N5B4F6"/>
<dbReference type="Pfam" id="PF00266">
    <property type="entry name" value="Aminotran_5"/>
    <property type="match status" value="1"/>
</dbReference>
<evidence type="ECO:0000256" key="4">
    <source>
        <dbReference type="RuleBase" id="RU004075"/>
    </source>
</evidence>
<evidence type="ECO:0000256" key="2">
    <source>
        <dbReference type="ARBA" id="ARBA00009236"/>
    </source>
</evidence>
<evidence type="ECO:0000256" key="1">
    <source>
        <dbReference type="ARBA" id="ARBA00001933"/>
    </source>
</evidence>
<dbReference type="GO" id="GO:0004760">
    <property type="term" value="F:L-serine-pyruvate transaminase activity"/>
    <property type="evidence" value="ECO:0007669"/>
    <property type="project" value="TreeGrafter"/>
</dbReference>
<comment type="cofactor">
    <cofactor evidence="1 5">
        <name>pyridoxal 5'-phosphate</name>
        <dbReference type="ChEBI" id="CHEBI:597326"/>
    </cofactor>
</comment>
<dbReference type="RefSeq" id="WP_083234853.1">
    <property type="nucleotide sequence ID" value="NZ_RKRG01000002.1"/>
</dbReference>
<keyword evidence="7" id="KW-0032">Aminotransferase</keyword>
<comment type="similarity">
    <text evidence="2 4">Belongs to the class-V pyridoxal-phosphate-dependent aminotransferase family.</text>
</comment>
<dbReference type="InterPro" id="IPR015421">
    <property type="entry name" value="PyrdxlP-dep_Trfase_major"/>
</dbReference>
<dbReference type="PANTHER" id="PTHR21152">
    <property type="entry name" value="AMINOTRANSFERASE CLASS V"/>
    <property type="match status" value="1"/>
</dbReference>
<feature type="domain" description="Aminotransferase class V" evidence="6">
    <location>
        <begin position="30"/>
        <end position="281"/>
    </location>
</feature>
<reference evidence="7 8" key="1">
    <citation type="submission" date="2018-11" db="EMBL/GenBank/DDBJ databases">
        <title>Genomic Encyclopedia of Type Strains, Phase IV (KMG-IV): sequencing the most valuable type-strain genomes for metagenomic binning, comparative biology and taxonomic classification.</title>
        <authorList>
            <person name="Goeker M."/>
        </authorList>
    </citation>
    <scope>NUCLEOTIDE SEQUENCE [LARGE SCALE GENOMIC DNA]</scope>
    <source>
        <strain evidence="7 8">DSM 11977</strain>
    </source>
</reference>
<accession>A0A3N5B4F6</accession>
<dbReference type="PIRSF" id="PIRSF000524">
    <property type="entry name" value="SPT"/>
    <property type="match status" value="1"/>
</dbReference>
<dbReference type="Gene3D" id="3.90.1150.10">
    <property type="entry name" value="Aspartate Aminotransferase, domain 1"/>
    <property type="match status" value="1"/>
</dbReference>
<dbReference type="PROSITE" id="PS00595">
    <property type="entry name" value="AA_TRANSFER_CLASS_5"/>
    <property type="match status" value="1"/>
</dbReference>
<protein>
    <submittedName>
        <fullName evidence="7">Aspartate aminotransferase-like enzyme</fullName>
    </submittedName>
</protein>
<evidence type="ECO:0000313" key="8">
    <source>
        <dbReference type="Proteomes" id="UP000271783"/>
    </source>
</evidence>
<evidence type="ECO:0000313" key="7">
    <source>
        <dbReference type="EMBL" id="RPF51999.1"/>
    </source>
</evidence>
<organism evidence="7 8">
    <name type="scientific">Methanobrevibacter gottschalkii DSM 11977</name>
    <dbReference type="NCBI Taxonomy" id="1122229"/>
    <lineage>
        <taxon>Archaea</taxon>
        <taxon>Methanobacteriati</taxon>
        <taxon>Methanobacteriota</taxon>
        <taxon>Methanomada group</taxon>
        <taxon>Methanobacteria</taxon>
        <taxon>Methanobacteriales</taxon>
        <taxon>Methanobacteriaceae</taxon>
        <taxon>Methanobrevibacter</taxon>
    </lineage>
</organism>
<evidence type="ECO:0000256" key="5">
    <source>
        <dbReference type="RuleBase" id="RU004504"/>
    </source>
</evidence>
<dbReference type="SUPFAM" id="SSF53383">
    <property type="entry name" value="PLP-dependent transferases"/>
    <property type="match status" value="1"/>
</dbReference>
<dbReference type="InterPro" id="IPR015422">
    <property type="entry name" value="PyrdxlP-dep_Trfase_small"/>
</dbReference>
<keyword evidence="8" id="KW-1185">Reference proteome</keyword>